<name>A0AAJ0C2R3_9PEZI</name>
<comment type="subcellular location">
    <subcellularLocation>
        <location evidence="1">Nucleus</location>
    </subcellularLocation>
</comment>
<evidence type="ECO:0000256" key="3">
    <source>
        <dbReference type="ARBA" id="ARBA00022552"/>
    </source>
</evidence>
<reference evidence="6" key="1">
    <citation type="submission" date="2023-06" db="EMBL/GenBank/DDBJ databases">
        <title>Genome-scale phylogeny and comparative genomics of the fungal order Sordariales.</title>
        <authorList>
            <consortium name="Lawrence Berkeley National Laboratory"/>
            <person name="Hensen N."/>
            <person name="Bonometti L."/>
            <person name="Westerberg I."/>
            <person name="Brannstrom I.O."/>
            <person name="Guillou S."/>
            <person name="Cros-Aarteil S."/>
            <person name="Calhoun S."/>
            <person name="Haridas S."/>
            <person name="Kuo A."/>
            <person name="Mondo S."/>
            <person name="Pangilinan J."/>
            <person name="Riley R."/>
            <person name="Labutti K."/>
            <person name="Andreopoulos B."/>
            <person name="Lipzen A."/>
            <person name="Chen C."/>
            <person name="Yanf M."/>
            <person name="Daum C."/>
            <person name="Ng V."/>
            <person name="Clum A."/>
            <person name="Steindorff A."/>
            <person name="Ohm R."/>
            <person name="Martin F."/>
            <person name="Silar P."/>
            <person name="Natvig D."/>
            <person name="Lalanne C."/>
            <person name="Gautier V."/>
            <person name="Ament-Velasquez S.L."/>
            <person name="Kruys A."/>
            <person name="Hutchinson M.I."/>
            <person name="Powell A.J."/>
            <person name="Barry K."/>
            <person name="Miller A.N."/>
            <person name="Grigoriev I.V."/>
            <person name="Debuchy R."/>
            <person name="Gladieux P."/>
            <person name="Thoren M.H."/>
            <person name="Johannesson H."/>
        </authorList>
    </citation>
    <scope>NUCLEOTIDE SEQUENCE</scope>
    <source>
        <strain evidence="6">8032-3</strain>
    </source>
</reference>
<keyword evidence="3" id="KW-0698">rRNA processing</keyword>
<evidence type="ECO:0000256" key="4">
    <source>
        <dbReference type="ARBA" id="ARBA00023242"/>
    </source>
</evidence>
<comment type="caution">
    <text evidence="6">The sequence shown here is derived from an EMBL/GenBank/DDBJ whole genome shotgun (WGS) entry which is preliminary data.</text>
</comment>
<dbReference type="EMBL" id="MU839006">
    <property type="protein sequence ID" value="KAK1768033.1"/>
    <property type="molecule type" value="Genomic_DNA"/>
</dbReference>
<evidence type="ECO:0000256" key="5">
    <source>
        <dbReference type="SAM" id="MobiDB-lite"/>
    </source>
</evidence>
<keyword evidence="7" id="KW-1185">Reference proteome</keyword>
<evidence type="ECO:0008006" key="8">
    <source>
        <dbReference type="Google" id="ProtNLM"/>
    </source>
</evidence>
<comment type="similarity">
    <text evidence="2">Belongs to the RRP1 family.</text>
</comment>
<evidence type="ECO:0000313" key="6">
    <source>
        <dbReference type="EMBL" id="KAK1768033.1"/>
    </source>
</evidence>
<dbReference type="InterPro" id="IPR010301">
    <property type="entry name" value="RRP1"/>
</dbReference>
<dbReference type="Pfam" id="PF05997">
    <property type="entry name" value="Nop52"/>
    <property type="match status" value="1"/>
</dbReference>
<keyword evidence="4" id="KW-0539">Nucleus</keyword>
<feature type="region of interest" description="Disordered" evidence="5">
    <location>
        <begin position="182"/>
        <end position="214"/>
    </location>
</feature>
<dbReference type="RefSeq" id="XP_060284246.1">
    <property type="nucleotide sequence ID" value="XM_060424126.1"/>
</dbReference>
<dbReference type="PANTHER" id="PTHR13026">
    <property type="entry name" value="NNP-1 PROTEIN NOVEL NUCLEAR PROTEIN 1 NOP52"/>
    <property type="match status" value="1"/>
</dbReference>
<dbReference type="AlphaFoldDB" id="A0AAJ0C2R3"/>
<organism evidence="6 7">
    <name type="scientific">Phialemonium atrogriseum</name>
    <dbReference type="NCBI Taxonomy" id="1093897"/>
    <lineage>
        <taxon>Eukaryota</taxon>
        <taxon>Fungi</taxon>
        <taxon>Dikarya</taxon>
        <taxon>Ascomycota</taxon>
        <taxon>Pezizomycotina</taxon>
        <taxon>Sordariomycetes</taxon>
        <taxon>Sordariomycetidae</taxon>
        <taxon>Cephalothecales</taxon>
        <taxon>Cephalothecaceae</taxon>
        <taxon>Phialemonium</taxon>
    </lineage>
</organism>
<dbReference type="GO" id="GO:0005634">
    <property type="term" value="C:nucleus"/>
    <property type="evidence" value="ECO:0007669"/>
    <property type="project" value="UniProtKB-SubCell"/>
</dbReference>
<feature type="compositionally biased region" description="Acidic residues" evidence="5">
    <location>
        <begin position="187"/>
        <end position="200"/>
    </location>
</feature>
<accession>A0AAJ0C2R3</accession>
<evidence type="ECO:0000256" key="2">
    <source>
        <dbReference type="ARBA" id="ARBA00006374"/>
    </source>
</evidence>
<dbReference type="GO" id="GO:0006364">
    <property type="term" value="P:rRNA processing"/>
    <property type="evidence" value="ECO:0007669"/>
    <property type="project" value="UniProtKB-KW"/>
</dbReference>
<proteinExistence type="inferred from homology"/>
<dbReference type="PANTHER" id="PTHR13026:SF0">
    <property type="entry name" value="RIBOSOMAL RNA PROCESSING 1B"/>
    <property type="match status" value="1"/>
</dbReference>
<dbReference type="Proteomes" id="UP001244011">
    <property type="component" value="Unassembled WGS sequence"/>
</dbReference>
<sequence length="299" mass="33613">MASQERTMPFIKNLAASDRKTRTSALNSLRTFLSARQTASALTPLDTLKLWKGLFYALWMCDRAVPQQGLCADLAGLVHVLPPAAVVPWLRGFWATMAREWSSIDVLRLDKFLLLVRRVLGESLLWMKVREEEEGGDEKKKGKKKAGRKEGGGGGGSRWNAERVEGIIGLLAEWPFVLEDDSRLAQEDEPEEEEEEDEEMGTGTDGKKKKDSLSPRYVPVGLKLHVLDIWVDEAERVGLFPDDDDNDEARDIVRRITELVETLQRCTMSTAVRIRSRQSLVDDRLPSSGQSGQEDEDSD</sequence>
<protein>
    <recommendedName>
        <fullName evidence="8">Ribosomal RNA-processing protein 1</fullName>
    </recommendedName>
</protein>
<evidence type="ECO:0000313" key="7">
    <source>
        <dbReference type="Proteomes" id="UP001244011"/>
    </source>
</evidence>
<feature type="region of interest" description="Disordered" evidence="5">
    <location>
        <begin position="135"/>
        <end position="160"/>
    </location>
</feature>
<dbReference type="GO" id="GO:0030688">
    <property type="term" value="C:preribosome, small subunit precursor"/>
    <property type="evidence" value="ECO:0007669"/>
    <property type="project" value="InterPro"/>
</dbReference>
<feature type="region of interest" description="Disordered" evidence="5">
    <location>
        <begin position="277"/>
        <end position="299"/>
    </location>
</feature>
<gene>
    <name evidence="6" type="ORF">QBC33DRAFT_42101</name>
</gene>
<dbReference type="GeneID" id="85307313"/>
<evidence type="ECO:0000256" key="1">
    <source>
        <dbReference type="ARBA" id="ARBA00004123"/>
    </source>
</evidence>